<keyword evidence="3" id="KW-1185">Reference proteome</keyword>
<evidence type="ECO:0000256" key="1">
    <source>
        <dbReference type="SAM" id="SignalP"/>
    </source>
</evidence>
<feature type="chain" id="PRO_5045050214" evidence="1">
    <location>
        <begin position="25"/>
        <end position="122"/>
    </location>
</feature>
<evidence type="ECO:0000313" key="3">
    <source>
        <dbReference type="Proteomes" id="UP000812277"/>
    </source>
</evidence>
<dbReference type="Proteomes" id="UP000812277">
    <property type="component" value="Unassembled WGS sequence"/>
</dbReference>
<reference evidence="2 3" key="1">
    <citation type="submission" date="2021-07" db="EMBL/GenBank/DDBJ databases">
        <title>Paenibacillus radiodurans sp. nov., isolated from the southeastern edge of Tengger Desert.</title>
        <authorList>
            <person name="Zhang G."/>
        </authorList>
    </citation>
    <scope>NUCLEOTIDE SEQUENCE [LARGE SCALE GENOMIC DNA]</scope>
    <source>
        <strain evidence="2 3">DT7-4</strain>
    </source>
</reference>
<evidence type="ECO:0000313" key="2">
    <source>
        <dbReference type="EMBL" id="MBW7474454.1"/>
    </source>
</evidence>
<sequence length="122" mass="12895">MLLLSVIAAFMIIMAACGSNSDSAANGGVEETGAAATSEVVIKASNWKFDQPEYRVKKGEPTKITLQSEEGSHGIASSDIDFKISGNDSKVLTFNNAGEFEIHCNVLCGTGHSQMIAKIIVE</sequence>
<protein>
    <submittedName>
        <fullName evidence="2">Cupredoxin domain-containing protein</fullName>
    </submittedName>
</protein>
<keyword evidence="1" id="KW-0732">Signal</keyword>
<dbReference type="EMBL" id="JAHZIJ010000003">
    <property type="protein sequence ID" value="MBW7474454.1"/>
    <property type="molecule type" value="Genomic_DNA"/>
</dbReference>
<feature type="signal peptide" evidence="1">
    <location>
        <begin position="1"/>
        <end position="24"/>
    </location>
</feature>
<gene>
    <name evidence="2" type="ORF">K0T92_06825</name>
</gene>
<proteinExistence type="predicted"/>
<comment type="caution">
    <text evidence="2">The sequence shown here is derived from an EMBL/GenBank/DDBJ whole genome shotgun (WGS) entry which is preliminary data.</text>
</comment>
<name>A0ABS7D3E6_9BACL</name>
<dbReference type="SUPFAM" id="SSF49503">
    <property type="entry name" value="Cupredoxins"/>
    <property type="match status" value="1"/>
</dbReference>
<dbReference type="Gene3D" id="2.60.40.420">
    <property type="entry name" value="Cupredoxins - blue copper proteins"/>
    <property type="match status" value="1"/>
</dbReference>
<dbReference type="InterPro" id="IPR008972">
    <property type="entry name" value="Cupredoxin"/>
</dbReference>
<accession>A0ABS7D3E6</accession>
<organism evidence="2 3">
    <name type="scientific">Paenibacillus oenotherae</name>
    <dbReference type="NCBI Taxonomy" id="1435645"/>
    <lineage>
        <taxon>Bacteria</taxon>
        <taxon>Bacillati</taxon>
        <taxon>Bacillota</taxon>
        <taxon>Bacilli</taxon>
        <taxon>Bacillales</taxon>
        <taxon>Paenibacillaceae</taxon>
        <taxon>Paenibacillus</taxon>
    </lineage>
</organism>